<dbReference type="GO" id="GO:0005524">
    <property type="term" value="F:ATP binding"/>
    <property type="evidence" value="ECO:0007669"/>
    <property type="project" value="UniProtKB-KW"/>
</dbReference>
<comment type="caution">
    <text evidence="7">The sequence shown here is derived from an EMBL/GenBank/DDBJ whole genome shotgun (WGS) entry which is preliminary data.</text>
</comment>
<evidence type="ECO:0000256" key="5">
    <source>
        <dbReference type="ARBA" id="ARBA00052794"/>
    </source>
</evidence>
<dbReference type="PROSITE" id="PS50862">
    <property type="entry name" value="AA_TRNA_LIGASE_II"/>
    <property type="match status" value="1"/>
</dbReference>
<evidence type="ECO:0000256" key="3">
    <source>
        <dbReference type="ARBA" id="ARBA00022741"/>
    </source>
</evidence>
<evidence type="ECO:0000256" key="1">
    <source>
        <dbReference type="ARBA" id="ARBA00011738"/>
    </source>
</evidence>
<evidence type="ECO:0000313" key="8">
    <source>
        <dbReference type="Proteomes" id="UP000249203"/>
    </source>
</evidence>
<dbReference type="SUPFAM" id="SSF55681">
    <property type="entry name" value="Class II aaRS and biotin synthetases"/>
    <property type="match status" value="1"/>
</dbReference>
<name>A0A327X1T2_9GAMM</name>
<evidence type="ECO:0000256" key="2">
    <source>
        <dbReference type="ARBA" id="ARBA00022598"/>
    </source>
</evidence>
<gene>
    <name evidence="7" type="ORF">B0I24_1054</name>
</gene>
<dbReference type="GO" id="GO:0004824">
    <property type="term" value="F:lysine-tRNA ligase activity"/>
    <property type="evidence" value="ECO:0007669"/>
    <property type="project" value="InterPro"/>
</dbReference>
<evidence type="ECO:0000259" key="6">
    <source>
        <dbReference type="PROSITE" id="PS50862"/>
    </source>
</evidence>
<comment type="catalytic activity">
    <reaction evidence="5">
        <text>D-beta-lysine + L-lysyl-[protein] + ATP = N(6)-((3R)-3,6-diaminohexanoyl)-L-lysyl-[protein] + AMP + diphosphate + H(+)</text>
        <dbReference type="Rhea" id="RHEA:83435"/>
        <dbReference type="Rhea" id="RHEA-COMP:9752"/>
        <dbReference type="Rhea" id="RHEA-COMP:20131"/>
        <dbReference type="ChEBI" id="CHEBI:15378"/>
        <dbReference type="ChEBI" id="CHEBI:29969"/>
        <dbReference type="ChEBI" id="CHEBI:30616"/>
        <dbReference type="ChEBI" id="CHEBI:33019"/>
        <dbReference type="ChEBI" id="CHEBI:84138"/>
        <dbReference type="ChEBI" id="CHEBI:156053"/>
        <dbReference type="ChEBI" id="CHEBI:456215"/>
    </reaction>
    <physiologicalReaction direction="left-to-right" evidence="5">
        <dbReference type="Rhea" id="RHEA:83436"/>
    </physiologicalReaction>
</comment>
<dbReference type="NCBIfam" id="NF006828">
    <property type="entry name" value="PRK09350.1"/>
    <property type="match status" value="1"/>
</dbReference>
<dbReference type="InterPro" id="IPR045864">
    <property type="entry name" value="aa-tRNA-synth_II/BPL/LPL"/>
</dbReference>
<dbReference type="NCBIfam" id="TIGR00462">
    <property type="entry name" value="genX"/>
    <property type="match status" value="1"/>
</dbReference>
<organism evidence="7 8">
    <name type="scientific">Aliidiomarina maris</name>
    <dbReference type="NCBI Taxonomy" id="531312"/>
    <lineage>
        <taxon>Bacteria</taxon>
        <taxon>Pseudomonadati</taxon>
        <taxon>Pseudomonadota</taxon>
        <taxon>Gammaproteobacteria</taxon>
        <taxon>Alteromonadales</taxon>
        <taxon>Idiomarinaceae</taxon>
        <taxon>Aliidiomarina</taxon>
    </lineage>
</organism>
<dbReference type="FunFam" id="3.30.930.10:FF:000017">
    <property type="entry name" value="Elongation factor P--(R)-beta-lysine ligase"/>
    <property type="match status" value="1"/>
</dbReference>
<sequence>MPLAPFCYWTWQPFMTLWQPGISVQRLRDRAQLMREIRDFFAQREVMEVDTPLLATAGVTDPHLTNAETSIAGQRYFLQTSPEYAMKRLLAAGSGCIYQLGKAVRDDELGRYHNPEFCLLEWYRIGFDDTQLMQEVDAFLQVTLGCEAADYISYQALFLKYLNIDPLEAAGITQLKHWLSAQQLGDWVATETDTDTLLQLAMSHFIEPQMGQQRPVIVFNFPASQAALARIDVQDPRVARRFEVYFKGIELANGFYELSDSSVQAQRFAADNQMRSRQGKPQQPIDHHLLTALEAGLPDCAGVALGVDRLAMLRWGAEHIDQVLSFSARRV</sequence>
<comment type="subunit">
    <text evidence="1">Homodimer.</text>
</comment>
<dbReference type="InterPro" id="IPR018149">
    <property type="entry name" value="Lys-tRNA-synth_II_C"/>
</dbReference>
<dbReference type="PANTHER" id="PTHR42918:SF6">
    <property type="entry name" value="ELONGATION FACTOR P--(R)-BETA-LYSINE LIGASE"/>
    <property type="match status" value="1"/>
</dbReference>
<keyword evidence="2" id="KW-0436">Ligase</keyword>
<dbReference type="EMBL" id="QLMD01000005">
    <property type="protein sequence ID" value="RAJ98254.1"/>
    <property type="molecule type" value="Genomic_DNA"/>
</dbReference>
<dbReference type="InterPro" id="IPR006195">
    <property type="entry name" value="aa-tRNA-synth_II"/>
</dbReference>
<protein>
    <submittedName>
        <fullName evidence="7">Lysyl-tRNA synthetase class 2</fullName>
    </submittedName>
</protein>
<keyword evidence="7" id="KW-0030">Aminoacyl-tRNA synthetase</keyword>
<feature type="domain" description="Aminoacyl-transfer RNA synthetases class-II family profile" evidence="6">
    <location>
        <begin position="33"/>
        <end position="331"/>
    </location>
</feature>
<dbReference type="GO" id="GO:0006430">
    <property type="term" value="P:lysyl-tRNA aminoacylation"/>
    <property type="evidence" value="ECO:0007669"/>
    <property type="project" value="InterPro"/>
</dbReference>
<evidence type="ECO:0000256" key="4">
    <source>
        <dbReference type="ARBA" id="ARBA00022840"/>
    </source>
</evidence>
<dbReference type="PRINTS" id="PR00982">
    <property type="entry name" value="TRNASYNTHLYS"/>
</dbReference>
<dbReference type="InterPro" id="IPR004525">
    <property type="entry name" value="EpmA"/>
</dbReference>
<keyword evidence="3" id="KW-0547">Nucleotide-binding</keyword>
<dbReference type="Pfam" id="PF00152">
    <property type="entry name" value="tRNA-synt_2"/>
    <property type="match status" value="1"/>
</dbReference>
<dbReference type="Proteomes" id="UP000249203">
    <property type="component" value="Unassembled WGS sequence"/>
</dbReference>
<reference evidence="7 8" key="1">
    <citation type="submission" date="2018-06" db="EMBL/GenBank/DDBJ databases">
        <title>Genomic Encyclopedia of Type Strains, Phase III (KMG-III): the genomes of soil and plant-associated and newly described type strains.</title>
        <authorList>
            <person name="Whitman W."/>
        </authorList>
    </citation>
    <scope>NUCLEOTIDE SEQUENCE [LARGE SCALE GENOMIC DNA]</scope>
    <source>
        <strain evidence="7 8">CGMCC 1.15366</strain>
    </source>
</reference>
<dbReference type="AlphaFoldDB" id="A0A327X1T2"/>
<keyword evidence="4" id="KW-0067">ATP-binding</keyword>
<dbReference type="GO" id="GO:0000049">
    <property type="term" value="F:tRNA binding"/>
    <property type="evidence" value="ECO:0007669"/>
    <property type="project" value="TreeGrafter"/>
</dbReference>
<dbReference type="Gene3D" id="3.30.930.10">
    <property type="entry name" value="Bira Bifunctional Protein, Domain 2"/>
    <property type="match status" value="1"/>
</dbReference>
<dbReference type="GO" id="GO:0005829">
    <property type="term" value="C:cytosol"/>
    <property type="evidence" value="ECO:0007669"/>
    <property type="project" value="TreeGrafter"/>
</dbReference>
<proteinExistence type="predicted"/>
<accession>A0A327X1T2</accession>
<evidence type="ECO:0000313" key="7">
    <source>
        <dbReference type="EMBL" id="RAJ98254.1"/>
    </source>
</evidence>
<dbReference type="PANTHER" id="PTHR42918">
    <property type="entry name" value="LYSYL-TRNA SYNTHETASE"/>
    <property type="match status" value="1"/>
</dbReference>
<dbReference type="InterPro" id="IPR004364">
    <property type="entry name" value="Aa-tRNA-synt_II"/>
</dbReference>